<dbReference type="eggNOG" id="arCOG10953">
    <property type="taxonomic scope" value="Archaea"/>
</dbReference>
<evidence type="ECO:0000313" key="1">
    <source>
        <dbReference type="EMBL" id="ADD06627.1"/>
    </source>
</evidence>
<name>D3SR71_NATMM</name>
<evidence type="ECO:0000313" key="2">
    <source>
        <dbReference type="EMBL" id="ELY31912.1"/>
    </source>
</evidence>
<dbReference type="Pfam" id="PF11964">
    <property type="entry name" value="SpoIIAA-like"/>
    <property type="match status" value="1"/>
</dbReference>
<dbReference type="PaxDb" id="547559-Nmag_3075"/>
<organism evidence="1 3">
    <name type="scientific">Natrialba magadii (strain ATCC 43099 / DSM 3394 / CCM 3739 / CIP 104546 / IAM 13178 / JCM 8861 / NBRC 102185 / NCIMB 2190 / MS3)</name>
    <name type="common">Natronobacterium magadii</name>
    <dbReference type="NCBI Taxonomy" id="547559"/>
    <lineage>
        <taxon>Archaea</taxon>
        <taxon>Methanobacteriati</taxon>
        <taxon>Methanobacteriota</taxon>
        <taxon>Stenosarchaea group</taxon>
        <taxon>Halobacteria</taxon>
        <taxon>Halobacteriales</taxon>
        <taxon>Natrialbaceae</taxon>
        <taxon>Natrialba</taxon>
    </lineage>
</organism>
<dbReference type="GeneID" id="8825935"/>
<proteinExistence type="predicted"/>
<evidence type="ECO:0008006" key="5">
    <source>
        <dbReference type="Google" id="ProtNLM"/>
    </source>
</evidence>
<dbReference type="PATRIC" id="fig|547559.17.peg.961"/>
<dbReference type="Proteomes" id="UP000011543">
    <property type="component" value="Unassembled WGS sequence"/>
</dbReference>
<evidence type="ECO:0000313" key="3">
    <source>
        <dbReference type="Proteomes" id="UP000001879"/>
    </source>
</evidence>
<dbReference type="KEGG" id="nmg:Nmag_3075"/>
<reference evidence="2 4" key="3">
    <citation type="journal article" date="2014" name="PLoS Genet.">
        <title>Phylogenetically driven sequencing of extremely halophilic archaea reveals strategies for static and dynamic osmo-response.</title>
        <authorList>
            <person name="Becker E.A."/>
            <person name="Seitzer P.M."/>
            <person name="Tritt A."/>
            <person name="Larsen D."/>
            <person name="Krusor M."/>
            <person name="Yao A.I."/>
            <person name="Wu D."/>
            <person name="Madern D."/>
            <person name="Eisen J.A."/>
            <person name="Darling A.E."/>
            <person name="Facciotti M.T."/>
        </authorList>
    </citation>
    <scope>NUCLEOTIDE SEQUENCE [LARGE SCALE GENOMIC DNA]</scope>
    <source>
        <strain evidence="4">ATCC 43099 / DSM 3394 / CCM 3739 / CIP 104546 / IAM 13178 / JCM 8861 / NBRC 102185 / NCIMB 2190 / MS3</strain>
        <strain evidence="2">MS-3</strain>
    </source>
</reference>
<protein>
    <recommendedName>
        <fullName evidence="5">STAS/SEC14 domain-containing protein</fullName>
    </recommendedName>
</protein>
<accession>D3SR71</accession>
<reference evidence="3" key="1">
    <citation type="submission" date="2010-02" db="EMBL/GenBank/DDBJ databases">
        <title>Complete sequence of chromosome of Natrialba magadii ATCC 43099.</title>
        <authorList>
            <consortium name="US DOE Joint Genome Institute"/>
            <person name="Lucas S."/>
            <person name="Copeland A."/>
            <person name="Lapidus A."/>
            <person name="Cheng J.-F."/>
            <person name="Bruce D."/>
            <person name="Goodwin L."/>
            <person name="Pitluck S."/>
            <person name="Davenport K."/>
            <person name="Saunders E."/>
            <person name="Detter J.C."/>
            <person name="Han C."/>
            <person name="Tapia R."/>
            <person name="Land M."/>
            <person name="Hauser L."/>
            <person name="Kyrpides N."/>
            <person name="Mikhailova N."/>
            <person name="De Castro R.E."/>
            <person name="Maupin-Furlow J.A."/>
            <person name="Woyke T."/>
        </authorList>
    </citation>
    <scope>NUCLEOTIDE SEQUENCE [LARGE SCALE GENOMIC DNA]</scope>
    <source>
        <strain evidence="3">ATCC 43099 / DSM 3394 / CCM 3739 / CIP 104546 / IAM 13178 / JCM 8861 / NBRC 102185 / NCIMB 2190 / MS3</strain>
    </source>
</reference>
<gene>
    <name evidence="1" type="ordered locus">Nmag_3075</name>
    <name evidence="2" type="ORF">C500_05023</name>
</gene>
<dbReference type="InterPro" id="IPR021866">
    <property type="entry name" value="SpoIIAA-like"/>
</dbReference>
<reference evidence="1" key="4">
    <citation type="submission" date="2016-09" db="EMBL/GenBank/DDBJ databases">
        <authorList>
            <person name="Pfeiffer F."/>
        </authorList>
    </citation>
    <scope>NUCLEOTIDE SEQUENCE</scope>
    <source>
        <strain evidence="1">ATCC 43099</strain>
    </source>
</reference>
<dbReference type="AlphaFoldDB" id="D3SR71"/>
<evidence type="ECO:0000313" key="4">
    <source>
        <dbReference type="Proteomes" id="UP000011543"/>
    </source>
</evidence>
<dbReference type="HOGENOM" id="CLU_128678_2_1_2"/>
<dbReference type="OrthoDB" id="320547at2157"/>
<dbReference type="EMBL" id="AOHS01000023">
    <property type="protein sequence ID" value="ELY31912.1"/>
    <property type="molecule type" value="Genomic_DNA"/>
</dbReference>
<reference evidence="1 3" key="2">
    <citation type="journal article" date="2012" name="BMC Genomics">
        <title>A comparative genomics perspective on the genetic content of the alkaliphilic haloarchaeon Natrialba magadii ATCC 43099T.</title>
        <authorList>
            <person name="Siddaramappa S."/>
            <person name="Challacombe J.F."/>
            <person name="Decastro R.E."/>
            <person name="Pfeiffer F."/>
            <person name="Sastre D.E."/>
            <person name="Gimenez M.I."/>
            <person name="Paggi R.A."/>
            <person name="Detter J.C."/>
            <person name="Davenport K.W."/>
            <person name="Goodwin L.A."/>
            <person name="Kyrpides N."/>
            <person name="Tapia R."/>
            <person name="Pitluck S."/>
            <person name="Lucas S."/>
            <person name="Woyke T."/>
            <person name="Maupin-Furlow J.A."/>
        </authorList>
    </citation>
    <scope>NUCLEOTIDE SEQUENCE [LARGE SCALE GENOMIC DNA]</scope>
    <source>
        <strain evidence="1">ATCC 43099</strain>
        <strain evidence="3">ATCC 43099 / DSM 3394 / CCM 3739 / CIP 104546 / IAM 13178 / JCM 8861 / NBRC 102185 / NCIMB 2190 / MS3</strain>
    </source>
</reference>
<dbReference type="Proteomes" id="UP000001879">
    <property type="component" value="Chromosome"/>
</dbReference>
<sequence length="129" mass="14976">MAYYDRDHLTIEWDNDLETVLMNWQAFAKGDDYRDGLDAGLDLAIEHGAENWLADLRDLGTVTQDDRDWTHDDWHPRAFESSLQNMAIVQPASVVSNMSVEEMVTEVGENTTSRIFDNRDDAREWLRNQ</sequence>
<keyword evidence="3" id="KW-1185">Reference proteome</keyword>
<dbReference type="RefSeq" id="WP_004214654.1">
    <property type="nucleotide sequence ID" value="NC_013922.1"/>
</dbReference>
<dbReference type="EMBL" id="CP001932">
    <property type="protein sequence ID" value="ADD06627.1"/>
    <property type="molecule type" value="Genomic_DNA"/>
</dbReference>